<dbReference type="PROSITE" id="PS01319">
    <property type="entry name" value="RBFA"/>
    <property type="match status" value="1"/>
</dbReference>
<dbReference type="PANTHER" id="PTHR33515:SF1">
    <property type="entry name" value="RIBOSOME-BINDING FACTOR A, CHLOROPLASTIC-RELATED"/>
    <property type="match status" value="1"/>
</dbReference>
<organism evidence="1">
    <name type="scientific">hydrothermal vent metagenome</name>
    <dbReference type="NCBI Taxonomy" id="652676"/>
    <lineage>
        <taxon>unclassified sequences</taxon>
        <taxon>metagenomes</taxon>
        <taxon>ecological metagenomes</taxon>
    </lineage>
</organism>
<gene>
    <name evidence="1" type="ORF">MGWOODY_Hyp766</name>
</gene>
<dbReference type="HAMAP" id="MF_00003">
    <property type="entry name" value="RbfA"/>
    <property type="match status" value="1"/>
</dbReference>
<dbReference type="SUPFAM" id="SSF89919">
    <property type="entry name" value="Ribosome-binding factor A, RbfA"/>
    <property type="match status" value="1"/>
</dbReference>
<dbReference type="GO" id="GO:0005829">
    <property type="term" value="C:cytosol"/>
    <property type="evidence" value="ECO:0007669"/>
    <property type="project" value="TreeGrafter"/>
</dbReference>
<dbReference type="GO" id="GO:0006364">
    <property type="term" value="P:rRNA processing"/>
    <property type="evidence" value="ECO:0007669"/>
    <property type="project" value="InterPro"/>
</dbReference>
<dbReference type="InterPro" id="IPR000238">
    <property type="entry name" value="RbfA"/>
</dbReference>
<dbReference type="EMBL" id="CZQD01000038">
    <property type="protein sequence ID" value="CUS57163.1"/>
    <property type="molecule type" value="Genomic_DNA"/>
</dbReference>
<protein>
    <submittedName>
        <fullName evidence="1">Ribosome-binding factor A</fullName>
    </submittedName>
</protein>
<proteinExistence type="inferred from homology"/>
<evidence type="ECO:0000313" key="1">
    <source>
        <dbReference type="EMBL" id="CUS57163.1"/>
    </source>
</evidence>
<dbReference type="NCBIfam" id="TIGR00082">
    <property type="entry name" value="rbfA"/>
    <property type="match status" value="1"/>
</dbReference>
<reference evidence="1" key="1">
    <citation type="submission" date="2015-10" db="EMBL/GenBank/DDBJ databases">
        <authorList>
            <person name="Gilbert D.G."/>
        </authorList>
    </citation>
    <scope>NUCLEOTIDE SEQUENCE</scope>
</reference>
<dbReference type="Pfam" id="PF02033">
    <property type="entry name" value="RBFA"/>
    <property type="match status" value="1"/>
</dbReference>
<accession>A0A160U0R6</accession>
<dbReference type="Gene3D" id="3.30.300.20">
    <property type="match status" value="1"/>
</dbReference>
<dbReference type="InterPro" id="IPR023799">
    <property type="entry name" value="RbfA_dom_sf"/>
</dbReference>
<dbReference type="NCBIfam" id="NF001802">
    <property type="entry name" value="PRK00521.2-5"/>
    <property type="match status" value="1"/>
</dbReference>
<dbReference type="GO" id="GO:0043024">
    <property type="term" value="F:ribosomal small subunit binding"/>
    <property type="evidence" value="ECO:0007669"/>
    <property type="project" value="TreeGrafter"/>
</dbReference>
<dbReference type="PANTHER" id="PTHR33515">
    <property type="entry name" value="RIBOSOME-BINDING FACTOR A, CHLOROPLASTIC-RELATED"/>
    <property type="match status" value="1"/>
</dbReference>
<dbReference type="AlphaFoldDB" id="A0A160U0R6"/>
<dbReference type="InterPro" id="IPR020053">
    <property type="entry name" value="Ribosome-bd_factorA_CS"/>
</dbReference>
<dbReference type="InterPro" id="IPR015946">
    <property type="entry name" value="KH_dom-like_a/b"/>
</dbReference>
<sequence length="134" mass="14961">MARKSSSPGLPSQRQLRAGELVRHAISDILAREDFRDPDLVGVIVTVGEVRCSPDLRHANIFVSPLGNDSEEGRTKLAEALNRAASFLRGKLGREIELKFTPQLHFIADKSYDEATAIDRLLADPRVRRDLDQE</sequence>
<name>A0A160U0R6_9ZZZZ</name>